<dbReference type="PROSITE" id="PS00194">
    <property type="entry name" value="THIOREDOXIN_1"/>
    <property type="match status" value="2"/>
</dbReference>
<proteinExistence type="predicted"/>
<dbReference type="InterPro" id="IPR013766">
    <property type="entry name" value="Thioredoxin_domain"/>
</dbReference>
<keyword evidence="10" id="KW-1185">Reference proteome</keyword>
<dbReference type="InterPro" id="IPR036249">
    <property type="entry name" value="Thioredoxin-like_sf"/>
</dbReference>
<evidence type="ECO:0000256" key="5">
    <source>
        <dbReference type="ARBA" id="ARBA00045246"/>
    </source>
</evidence>
<accession>A0A0C9UCC4</accession>
<dbReference type="PANTHER" id="PTHR46426:SF1">
    <property type="entry name" value="PROTEIN DISULFIDE-ISOMERASE TMX3"/>
    <property type="match status" value="1"/>
</dbReference>
<comment type="subcellular location">
    <subcellularLocation>
        <location evidence="1">Endoplasmic reticulum membrane</location>
        <topology evidence="1">Single-pass membrane protein</topology>
    </subcellularLocation>
</comment>
<dbReference type="PANTHER" id="PTHR46426">
    <property type="entry name" value="PROTEIN DISULFIDE-ISOMERASE TMX3"/>
    <property type="match status" value="1"/>
</dbReference>
<dbReference type="Pfam" id="PF13848">
    <property type="entry name" value="Thioredoxin_6"/>
    <property type="match status" value="1"/>
</dbReference>
<evidence type="ECO:0000259" key="8">
    <source>
        <dbReference type="PROSITE" id="PS51352"/>
    </source>
</evidence>
<dbReference type="CDD" id="cd02961">
    <property type="entry name" value="PDI_a_family"/>
    <property type="match status" value="1"/>
</dbReference>
<feature type="domain" description="Thioredoxin" evidence="8">
    <location>
        <begin position="12"/>
        <end position="138"/>
    </location>
</feature>
<evidence type="ECO:0000256" key="3">
    <source>
        <dbReference type="ARBA" id="ARBA00022989"/>
    </source>
</evidence>
<dbReference type="HOGENOM" id="CLU_021868_1_1_1"/>
<dbReference type="GO" id="GO:0005789">
    <property type="term" value="C:endoplasmic reticulum membrane"/>
    <property type="evidence" value="ECO:0007669"/>
    <property type="project" value="UniProtKB-SubCell"/>
</dbReference>
<feature type="signal peptide" evidence="7">
    <location>
        <begin position="1"/>
        <end position="22"/>
    </location>
</feature>
<evidence type="ECO:0000313" key="9">
    <source>
        <dbReference type="EMBL" id="KIJ32309.1"/>
    </source>
</evidence>
<dbReference type="PRINTS" id="PR00421">
    <property type="entry name" value="THIOREDOXIN"/>
</dbReference>
<dbReference type="EMBL" id="KN837228">
    <property type="protein sequence ID" value="KIJ32309.1"/>
    <property type="molecule type" value="Genomic_DNA"/>
</dbReference>
<evidence type="ECO:0000256" key="2">
    <source>
        <dbReference type="ARBA" id="ARBA00022692"/>
    </source>
</evidence>
<dbReference type="InterPro" id="IPR017937">
    <property type="entry name" value="Thioredoxin_CS"/>
</dbReference>
<evidence type="ECO:0000313" key="10">
    <source>
        <dbReference type="Proteomes" id="UP000054279"/>
    </source>
</evidence>
<organism evidence="9 10">
    <name type="scientific">Sphaerobolus stellatus (strain SS14)</name>
    <dbReference type="NCBI Taxonomy" id="990650"/>
    <lineage>
        <taxon>Eukaryota</taxon>
        <taxon>Fungi</taxon>
        <taxon>Dikarya</taxon>
        <taxon>Basidiomycota</taxon>
        <taxon>Agaricomycotina</taxon>
        <taxon>Agaricomycetes</taxon>
        <taxon>Phallomycetidae</taxon>
        <taxon>Geastrales</taxon>
        <taxon>Sphaerobolaceae</taxon>
        <taxon>Sphaerobolus</taxon>
    </lineage>
</organism>
<dbReference type="InterPro" id="IPR052250">
    <property type="entry name" value="PDI_TMX3"/>
</dbReference>
<dbReference type="AlphaFoldDB" id="A0A0C9UCC4"/>
<comment type="function">
    <text evidence="5">Probable disulfide isomerase, which participates in the folding of proteins containing disulfide bonds. May act as a dithiol oxidase. Acts as a regulator of endoplasmic reticulum-mitochondria contact sites via its ability to regulate redox signals.</text>
</comment>
<keyword evidence="3 6" id="KW-1133">Transmembrane helix</keyword>
<dbReference type="PROSITE" id="PS51352">
    <property type="entry name" value="THIOREDOXIN_2"/>
    <property type="match status" value="2"/>
</dbReference>
<dbReference type="OrthoDB" id="72053at2759"/>
<keyword evidence="2 6" id="KW-0812">Transmembrane</keyword>
<feature type="transmembrane region" description="Helical" evidence="6">
    <location>
        <begin position="524"/>
        <end position="545"/>
    </location>
</feature>
<evidence type="ECO:0000256" key="4">
    <source>
        <dbReference type="ARBA" id="ARBA00023136"/>
    </source>
</evidence>
<reference evidence="9 10" key="1">
    <citation type="submission" date="2014-06" db="EMBL/GenBank/DDBJ databases">
        <title>Evolutionary Origins and Diversification of the Mycorrhizal Mutualists.</title>
        <authorList>
            <consortium name="DOE Joint Genome Institute"/>
            <consortium name="Mycorrhizal Genomics Consortium"/>
            <person name="Kohler A."/>
            <person name="Kuo A."/>
            <person name="Nagy L.G."/>
            <person name="Floudas D."/>
            <person name="Copeland A."/>
            <person name="Barry K.W."/>
            <person name="Cichocki N."/>
            <person name="Veneault-Fourrey C."/>
            <person name="LaButti K."/>
            <person name="Lindquist E.A."/>
            <person name="Lipzen A."/>
            <person name="Lundell T."/>
            <person name="Morin E."/>
            <person name="Murat C."/>
            <person name="Riley R."/>
            <person name="Ohm R."/>
            <person name="Sun H."/>
            <person name="Tunlid A."/>
            <person name="Henrissat B."/>
            <person name="Grigoriev I.V."/>
            <person name="Hibbett D.S."/>
            <person name="Martin F."/>
        </authorList>
    </citation>
    <scope>NUCLEOTIDE SEQUENCE [LARGE SCALE GENOMIC DNA]</scope>
    <source>
        <strain evidence="9 10">SS14</strain>
    </source>
</reference>
<keyword evidence="4 6" id="KW-0472">Membrane</keyword>
<dbReference type="Proteomes" id="UP000054279">
    <property type="component" value="Unassembled WGS sequence"/>
</dbReference>
<sequence length="567" mass="63346">MLFSRLSSWLLVAPLLLLTTFSLPVESAFDKLKVLTSADFSSEIQKGVWFIEFYSPYCGHCKQFAPTWIELVDHVAAQEDAGIKLAQVNCIANQDLCGDQKIKGYPTLRIYKDGKPDEEFKDLREFDILTNFISKHADIKDTTPKYIPNPDGKLLSLSPGNFRSTVAEGPVFVKFFAPWCGHCKKLAPIWVQFAERMKGQVNVAEVNCDDNKGLCAMEGIKGYPTINFYQHGRTVDYTGRRNLDAMVNFAEAALAPPLMTLDPSDIRSTVEQEDVVYAVVHDGLQERTRDLVEEASQVLHGTPKIYSVKANADLLKEFEVTPASLPAIVALKDHSMMPFSKHLLADSAKLERISKWLVANSLPTSVQLDGENFAKIMGPSPVEDGAPTRLVVLTAVTPHDRDTLSQIKNVATRWHREHSHSNKEVVFAWMDSEKWDSWLKSVYGIKKKDGPSVVVVDHGHLLYYDTMADGTPIPVDVESIKTVFRDLQTGSLKPKYSENIAERFARRVNGWMTGIYDSVTNHPFLSIFLGILVIAGLVIGLQRLLEDDARKQNASIYVNGKSGGRLD</sequence>
<feature type="domain" description="Thioredoxin" evidence="8">
    <location>
        <begin position="143"/>
        <end position="255"/>
    </location>
</feature>
<evidence type="ECO:0000256" key="7">
    <source>
        <dbReference type="SAM" id="SignalP"/>
    </source>
</evidence>
<gene>
    <name evidence="9" type="ORF">M422DRAFT_265804</name>
</gene>
<dbReference type="SUPFAM" id="SSF52833">
    <property type="entry name" value="Thioredoxin-like"/>
    <property type="match status" value="4"/>
</dbReference>
<feature type="chain" id="PRO_5002204706" description="Thioredoxin domain-containing protein" evidence="7">
    <location>
        <begin position="23"/>
        <end position="567"/>
    </location>
</feature>
<evidence type="ECO:0000256" key="6">
    <source>
        <dbReference type="SAM" id="Phobius"/>
    </source>
</evidence>
<keyword evidence="7" id="KW-0732">Signal</keyword>
<dbReference type="Pfam" id="PF00085">
    <property type="entry name" value="Thioredoxin"/>
    <property type="match status" value="2"/>
</dbReference>
<name>A0A0C9UCC4_SPHS4</name>
<evidence type="ECO:0000256" key="1">
    <source>
        <dbReference type="ARBA" id="ARBA00004389"/>
    </source>
</evidence>
<protein>
    <recommendedName>
        <fullName evidence="8">Thioredoxin domain-containing protein</fullName>
    </recommendedName>
</protein>
<dbReference type="Gene3D" id="3.40.30.10">
    <property type="entry name" value="Glutaredoxin"/>
    <property type="match status" value="3"/>
</dbReference>